<accession>A0A5B8JWN2</accession>
<evidence type="ECO:0000256" key="5">
    <source>
        <dbReference type="ARBA" id="ARBA00023136"/>
    </source>
</evidence>
<dbReference type="EMBL" id="CP042295">
    <property type="protein sequence ID" value="QDY86630.1"/>
    <property type="molecule type" value="Genomic_DNA"/>
</dbReference>
<keyword evidence="2" id="KW-1003">Cell membrane</keyword>
<dbReference type="GO" id="GO:0005886">
    <property type="term" value="C:plasma membrane"/>
    <property type="evidence" value="ECO:0007669"/>
    <property type="project" value="UniProtKB-SubCell"/>
</dbReference>
<feature type="transmembrane region" description="Helical" evidence="6">
    <location>
        <begin position="248"/>
        <end position="267"/>
    </location>
</feature>
<evidence type="ECO:0000256" key="3">
    <source>
        <dbReference type="ARBA" id="ARBA00022692"/>
    </source>
</evidence>
<evidence type="ECO:0000256" key="1">
    <source>
        <dbReference type="ARBA" id="ARBA00004651"/>
    </source>
</evidence>
<feature type="transmembrane region" description="Helical" evidence="6">
    <location>
        <begin position="66"/>
        <end position="88"/>
    </location>
</feature>
<comment type="subcellular location">
    <subcellularLocation>
        <location evidence="1">Cell membrane</location>
        <topology evidence="1">Multi-pass membrane protein</topology>
    </subcellularLocation>
</comment>
<gene>
    <name evidence="7" type="ORF">FRW55_00395</name>
</gene>
<evidence type="ECO:0000256" key="2">
    <source>
        <dbReference type="ARBA" id="ARBA00022475"/>
    </source>
</evidence>
<organism evidence="7 8">
    <name type="scientific">Mycoplasma anserisalpingitidis</name>
    <dbReference type="NCBI Taxonomy" id="519450"/>
    <lineage>
        <taxon>Bacteria</taxon>
        <taxon>Bacillati</taxon>
        <taxon>Mycoplasmatota</taxon>
        <taxon>Mollicutes</taxon>
        <taxon>Mycoplasmataceae</taxon>
        <taxon>Mycoplasma</taxon>
    </lineage>
</organism>
<feature type="transmembrane region" description="Helical" evidence="6">
    <location>
        <begin position="279"/>
        <end position="297"/>
    </location>
</feature>
<keyword evidence="8" id="KW-1185">Reference proteome</keyword>
<evidence type="ECO:0000256" key="6">
    <source>
        <dbReference type="SAM" id="Phobius"/>
    </source>
</evidence>
<keyword evidence="3 6" id="KW-0812">Transmembrane</keyword>
<dbReference type="KEGG" id="mans:FRW55_00395"/>
<proteinExistence type="predicted"/>
<protein>
    <submittedName>
        <fullName evidence="7">ABC transporter permease</fullName>
    </submittedName>
</protein>
<evidence type="ECO:0000313" key="7">
    <source>
        <dbReference type="EMBL" id="QDY86630.1"/>
    </source>
</evidence>
<dbReference type="GO" id="GO:0022857">
    <property type="term" value="F:transmembrane transporter activity"/>
    <property type="evidence" value="ECO:0007669"/>
    <property type="project" value="InterPro"/>
</dbReference>
<feature type="transmembrane region" description="Helical" evidence="6">
    <location>
        <begin position="149"/>
        <end position="168"/>
    </location>
</feature>
<keyword evidence="5 6" id="KW-0472">Membrane</keyword>
<feature type="transmembrane region" description="Helical" evidence="6">
    <location>
        <begin position="6"/>
        <end position="25"/>
    </location>
</feature>
<reference evidence="7 8" key="1">
    <citation type="journal article" date="2019" name="Microbiol. Resour. Announc.">
        <title>Complete Genome Sequences of Three Mycoplasma anserisalpingitis (Mycoplasma sp. 1220) Strains.</title>
        <authorList>
            <person name="Grozner D."/>
            <person name="Forro B."/>
            <person name="Kovacs A.B."/>
            <person name="Marton S."/>
            <person name="Banyai K."/>
            <person name="Kreizinger Z."/>
            <person name="Sulyok K.M."/>
            <person name="Gyuranecz M."/>
        </authorList>
    </citation>
    <scope>NUCLEOTIDE SEQUENCE [LARGE SCALE GENOMIC DNA]</scope>
    <source>
        <strain evidence="7 8">ATCC:BAA-2147</strain>
    </source>
</reference>
<feature type="transmembrane region" description="Helical" evidence="6">
    <location>
        <begin position="202"/>
        <end position="221"/>
    </location>
</feature>
<feature type="transmembrane region" description="Helical" evidence="6">
    <location>
        <begin position="32"/>
        <end position="54"/>
    </location>
</feature>
<keyword evidence="4 6" id="KW-1133">Transmembrane helix</keyword>
<evidence type="ECO:0000256" key="4">
    <source>
        <dbReference type="ARBA" id="ARBA00022989"/>
    </source>
</evidence>
<dbReference type="InterPro" id="IPR001851">
    <property type="entry name" value="ABC_transp_permease"/>
</dbReference>
<dbReference type="PANTHER" id="PTHR43370:SF1">
    <property type="entry name" value="GUANOSINE ABC TRANSPORTER PERMEASE PROTEIN NUPQ"/>
    <property type="match status" value="1"/>
</dbReference>
<evidence type="ECO:0000313" key="8">
    <source>
        <dbReference type="Proteomes" id="UP000318927"/>
    </source>
</evidence>
<dbReference type="AlphaFoldDB" id="A0A5B8JWN2"/>
<dbReference type="PANTHER" id="PTHR43370">
    <property type="entry name" value="SUGAR ABC TRANSPORTER INTEGRAL MEMBRANE PROTEIN-RELATED"/>
    <property type="match status" value="1"/>
</dbReference>
<dbReference type="CDD" id="cd06580">
    <property type="entry name" value="TM_PBP1_transp_TpRbsC_like"/>
    <property type="match status" value="1"/>
</dbReference>
<dbReference type="OrthoDB" id="9792579at2"/>
<dbReference type="RefSeq" id="WP_146368264.1">
    <property type="nucleotide sequence ID" value="NZ_CP042295.1"/>
</dbReference>
<feature type="transmembrane region" description="Helical" evidence="6">
    <location>
        <begin position="100"/>
        <end position="120"/>
    </location>
</feature>
<dbReference type="Proteomes" id="UP000318927">
    <property type="component" value="Chromosome"/>
</dbReference>
<name>A0A5B8JWN2_9MOLU</name>
<sequence length="316" mass="34798">MSVTVVIFATLIFCVLLLGSISGIFSERVGIVNIAINGFVVFGAFITCFISFILTDLIFDQSQISMWFQIPITFLAALATGIFALIFGFMTIKLKGNQTVAGFAISLLITGISAFGVYILRTKQGAGILQNYGTTELTLNPSPNSWKNLVSLKIFITIIIVVISIFVMQKTRWGLRFKSIGENPQAADVAGINVSRMKWQGVFISGLIAGVAGSIFVQMQWTLFVKSIDVQGLGFMALSIMITSQWKIHYSVFVSMIFAFLYSWSFYGVIEIAEIKRYGALFQAVPYVVTIIALIAFSKRTVSPEALGVPYDKSKR</sequence>
<dbReference type="Pfam" id="PF02653">
    <property type="entry name" value="BPD_transp_2"/>
    <property type="match status" value="1"/>
</dbReference>